<dbReference type="Proteomes" id="UP000282818">
    <property type="component" value="Unassembled WGS sequence"/>
</dbReference>
<dbReference type="Pfam" id="PF14316">
    <property type="entry name" value="DUF4381"/>
    <property type="match status" value="1"/>
</dbReference>
<reference evidence="2 3" key="1">
    <citation type="submission" date="2019-01" db="EMBL/GenBank/DDBJ databases">
        <authorList>
            <person name="Chen W.-M."/>
        </authorList>
    </citation>
    <scope>NUCLEOTIDE SEQUENCE [LARGE SCALE GENOMIC DNA]</scope>
    <source>
        <strain evidence="2 3">HPM-16</strain>
    </source>
</reference>
<protein>
    <submittedName>
        <fullName evidence="2">DUF4381 domain-containing protein</fullName>
    </submittedName>
</protein>
<keyword evidence="1" id="KW-0812">Transmembrane</keyword>
<proteinExistence type="predicted"/>
<name>A0A437Q5B5_9GAMM</name>
<dbReference type="EMBL" id="SACQ01000007">
    <property type="protein sequence ID" value="RVU29693.1"/>
    <property type="molecule type" value="Genomic_DNA"/>
</dbReference>
<evidence type="ECO:0000313" key="3">
    <source>
        <dbReference type="Proteomes" id="UP000282818"/>
    </source>
</evidence>
<keyword evidence="1" id="KW-1133">Transmembrane helix</keyword>
<organism evidence="2 3">
    <name type="scientific">Neptunomonas marina</name>
    <dbReference type="NCBI Taxonomy" id="1815562"/>
    <lineage>
        <taxon>Bacteria</taxon>
        <taxon>Pseudomonadati</taxon>
        <taxon>Pseudomonadota</taxon>
        <taxon>Gammaproteobacteria</taxon>
        <taxon>Oceanospirillales</taxon>
        <taxon>Oceanospirillaceae</taxon>
        <taxon>Neptunomonas</taxon>
    </lineage>
</organism>
<evidence type="ECO:0000313" key="2">
    <source>
        <dbReference type="EMBL" id="RVU29693.1"/>
    </source>
</evidence>
<comment type="caution">
    <text evidence="2">The sequence shown here is derived from an EMBL/GenBank/DDBJ whole genome shotgun (WGS) entry which is preliminary data.</text>
</comment>
<gene>
    <name evidence="2" type="ORF">EOE65_14150</name>
</gene>
<keyword evidence="1" id="KW-0472">Membrane</keyword>
<sequence>MNTPDLSKLNLKPLHLPEPVGWWPLAPGWWVLLAALLVAAVLWMMWLRRDRSSAAPAPRQLALTQWQQICEQYAQQDAAEQNAQWLVVQANQLLKRVALAYEGDHVARLSGTAWYRYLEQRANGAFATKPLEVLVSGPYRAADAPLDDNFIPAVTQWLAQAQLNSAHISHANIGGKDV</sequence>
<dbReference type="RefSeq" id="WP_127694977.1">
    <property type="nucleotide sequence ID" value="NZ_SACQ01000007.1"/>
</dbReference>
<keyword evidence="3" id="KW-1185">Reference proteome</keyword>
<dbReference type="AlphaFoldDB" id="A0A437Q5B5"/>
<evidence type="ECO:0000256" key="1">
    <source>
        <dbReference type="SAM" id="Phobius"/>
    </source>
</evidence>
<feature type="transmembrane region" description="Helical" evidence="1">
    <location>
        <begin position="20"/>
        <end position="43"/>
    </location>
</feature>
<accession>A0A437Q5B5</accession>
<dbReference type="InterPro" id="IPR025489">
    <property type="entry name" value="DUF4381"/>
</dbReference>